<evidence type="ECO:0000313" key="2">
    <source>
        <dbReference type="EMBL" id="JAU92668.1"/>
    </source>
</evidence>
<dbReference type="Pfam" id="PF04827">
    <property type="entry name" value="Plant_tran"/>
    <property type="match status" value="1"/>
</dbReference>
<accession>A0A1J3JL09</accession>
<name>A0A1J3JL09_NOCCA</name>
<protein>
    <recommendedName>
        <fullName evidence="3">Nuclease HARBI1</fullName>
    </recommendedName>
</protein>
<dbReference type="PANTHER" id="PTHR47150">
    <property type="entry name" value="OS12G0169200 PROTEIN"/>
    <property type="match status" value="1"/>
</dbReference>
<feature type="compositionally biased region" description="Polar residues" evidence="1">
    <location>
        <begin position="89"/>
        <end position="98"/>
    </location>
</feature>
<dbReference type="InterPro" id="IPR006912">
    <property type="entry name" value="Harbinger_derived_prot"/>
</dbReference>
<dbReference type="PANTHER" id="PTHR47150:SF5">
    <property type="entry name" value="OS07G0546750 PROTEIN"/>
    <property type="match status" value="1"/>
</dbReference>
<reference evidence="2" key="1">
    <citation type="submission" date="2016-07" db="EMBL/GenBank/DDBJ databases">
        <title>De novo transcriptome assembly of four accessions of the metal hyperaccumulator plant Noccaea caerulescens.</title>
        <authorList>
            <person name="Blande D."/>
            <person name="Halimaa P."/>
            <person name="Tervahauta A.I."/>
            <person name="Aarts M.G."/>
            <person name="Karenlampi S.O."/>
        </authorList>
    </citation>
    <scope>NUCLEOTIDE SEQUENCE</scope>
</reference>
<evidence type="ECO:0000256" key="1">
    <source>
        <dbReference type="SAM" id="MobiDB-lite"/>
    </source>
</evidence>
<evidence type="ECO:0008006" key="3">
    <source>
        <dbReference type="Google" id="ProtNLM"/>
    </source>
</evidence>
<sequence>MAYYLTDGIYPEWSTFVKPIAQPQEPKARLFCDHQSFARKEVERAFGVLQARFAIVRNPALTMDKQKIGNIMKACIILHNMIVEDERNSGTQYNESEFQQGGDDGSGSSQTYVTSSEDLPSNVHNLMANRADIHDQQKHHELKADLVEHIWNKFGS</sequence>
<dbReference type="EMBL" id="GEVM01013270">
    <property type="protein sequence ID" value="JAU92668.1"/>
    <property type="molecule type" value="Transcribed_RNA"/>
</dbReference>
<organism evidence="2">
    <name type="scientific">Noccaea caerulescens</name>
    <name type="common">Alpine penny-cress</name>
    <name type="synonym">Thlaspi caerulescens</name>
    <dbReference type="NCBI Taxonomy" id="107243"/>
    <lineage>
        <taxon>Eukaryota</taxon>
        <taxon>Viridiplantae</taxon>
        <taxon>Streptophyta</taxon>
        <taxon>Embryophyta</taxon>
        <taxon>Tracheophyta</taxon>
        <taxon>Spermatophyta</taxon>
        <taxon>Magnoliopsida</taxon>
        <taxon>eudicotyledons</taxon>
        <taxon>Gunneridae</taxon>
        <taxon>Pentapetalae</taxon>
        <taxon>rosids</taxon>
        <taxon>malvids</taxon>
        <taxon>Brassicales</taxon>
        <taxon>Brassicaceae</taxon>
        <taxon>Coluteocarpeae</taxon>
        <taxon>Noccaea</taxon>
    </lineage>
</organism>
<proteinExistence type="predicted"/>
<feature type="region of interest" description="Disordered" evidence="1">
    <location>
        <begin position="88"/>
        <end position="115"/>
    </location>
</feature>
<dbReference type="AlphaFoldDB" id="A0A1J3JL09"/>
<gene>
    <name evidence="2" type="ORF">MP_TR26493_c0_g1_i1_g.77221</name>
</gene>